<keyword evidence="2" id="KW-1185">Reference proteome</keyword>
<proteinExistence type="predicted"/>
<dbReference type="EMBL" id="CADCST010000153">
    <property type="protein sequence ID" value="CAA9202972.1"/>
    <property type="molecule type" value="Genomic_DNA"/>
</dbReference>
<sequence length="39" mass="4748">MILLASSRSIKPSNLLQYFNKYILLREQDYENFRIQLID</sequence>
<evidence type="ECO:0000313" key="2">
    <source>
        <dbReference type="Proteomes" id="UP000474567"/>
    </source>
</evidence>
<gene>
    <name evidence="1" type="ORF">FLACOL7796_04544</name>
</gene>
<name>A0ABM8KPS2_9FLAO</name>
<comment type="caution">
    <text evidence="1">The sequence shown here is derived from an EMBL/GenBank/DDBJ whole genome shotgun (WGS) entry which is preliminary data.</text>
</comment>
<evidence type="ECO:0000313" key="1">
    <source>
        <dbReference type="EMBL" id="CAA9202972.1"/>
    </source>
</evidence>
<accession>A0ABM8KPS2</accession>
<organism evidence="1 2">
    <name type="scientific">Flavobacterium collinsii</name>
    <dbReference type="NCBI Taxonomy" id="1114861"/>
    <lineage>
        <taxon>Bacteria</taxon>
        <taxon>Pseudomonadati</taxon>
        <taxon>Bacteroidota</taxon>
        <taxon>Flavobacteriia</taxon>
        <taxon>Flavobacteriales</taxon>
        <taxon>Flavobacteriaceae</taxon>
        <taxon>Flavobacterium</taxon>
    </lineage>
</organism>
<protein>
    <submittedName>
        <fullName evidence="1">Uncharacterized protein</fullName>
    </submittedName>
</protein>
<dbReference type="Proteomes" id="UP000474567">
    <property type="component" value="Unassembled WGS sequence"/>
</dbReference>
<reference evidence="1 2" key="1">
    <citation type="submission" date="2020-02" db="EMBL/GenBank/DDBJ databases">
        <authorList>
            <person name="Criscuolo A."/>
        </authorList>
    </citation>
    <scope>NUCLEOTIDE SEQUENCE [LARGE SCALE GENOMIC DNA]</scope>
    <source>
        <strain evidence="1">CECT7796</strain>
    </source>
</reference>